<comment type="caution">
    <text evidence="2">The sequence shown here is derived from an EMBL/GenBank/DDBJ whole genome shotgun (WGS) entry which is preliminary data.</text>
</comment>
<organism evidence="2 3">
    <name type="scientific">Hafnia alvei ATCC 51873</name>
    <dbReference type="NCBI Taxonomy" id="1002364"/>
    <lineage>
        <taxon>Bacteria</taxon>
        <taxon>Pseudomonadati</taxon>
        <taxon>Pseudomonadota</taxon>
        <taxon>Gammaproteobacteria</taxon>
        <taxon>Enterobacterales</taxon>
        <taxon>Hafniaceae</taxon>
        <taxon>Hafnia</taxon>
    </lineage>
</organism>
<dbReference type="HOGENOM" id="CLU_3290475_0_0_6"/>
<accession>G9Y5K2</accession>
<name>G9Y5K2_HAFAL</name>
<keyword evidence="1" id="KW-0812">Transmembrane</keyword>
<sequence>MHDFQEKKLSLSTSCLMAKTFSLLIFVIHYRYESLKTKSE</sequence>
<evidence type="ECO:0000256" key="1">
    <source>
        <dbReference type="SAM" id="Phobius"/>
    </source>
</evidence>
<feature type="transmembrane region" description="Helical" evidence="1">
    <location>
        <begin position="9"/>
        <end position="30"/>
    </location>
</feature>
<proteinExistence type="predicted"/>
<protein>
    <submittedName>
        <fullName evidence="2">Uncharacterized protein</fullName>
    </submittedName>
</protein>
<gene>
    <name evidence="2" type="ORF">HMPREF0454_01811</name>
</gene>
<evidence type="ECO:0000313" key="2">
    <source>
        <dbReference type="EMBL" id="EHM43570.1"/>
    </source>
</evidence>
<dbReference type="Proteomes" id="UP000005959">
    <property type="component" value="Unassembled WGS sequence"/>
</dbReference>
<dbReference type="EMBL" id="AGCI01000038">
    <property type="protein sequence ID" value="EHM43570.1"/>
    <property type="molecule type" value="Genomic_DNA"/>
</dbReference>
<reference evidence="2 3" key="1">
    <citation type="submission" date="2011-08" db="EMBL/GenBank/DDBJ databases">
        <authorList>
            <person name="Weinstock G."/>
            <person name="Sodergren E."/>
            <person name="Clifton S."/>
            <person name="Fulton L."/>
            <person name="Fulton B."/>
            <person name="Courtney L."/>
            <person name="Fronick C."/>
            <person name="Harrison M."/>
            <person name="Strong C."/>
            <person name="Farmer C."/>
            <person name="Delahaunty K."/>
            <person name="Markovic C."/>
            <person name="Hall O."/>
            <person name="Minx P."/>
            <person name="Tomlinson C."/>
            <person name="Mitreva M."/>
            <person name="Hou S."/>
            <person name="Chen J."/>
            <person name="Wollam A."/>
            <person name="Pepin K.H."/>
            <person name="Johnson M."/>
            <person name="Bhonagiri V."/>
            <person name="Zhang X."/>
            <person name="Suruliraj S."/>
            <person name="Warren W."/>
            <person name="Chinwalla A."/>
            <person name="Mardis E.R."/>
            <person name="Wilson R.K."/>
        </authorList>
    </citation>
    <scope>NUCLEOTIDE SEQUENCE [LARGE SCALE GENOMIC DNA]</scope>
    <source>
        <strain evidence="2 3">ATCC 51873</strain>
    </source>
</reference>
<keyword evidence="1" id="KW-0472">Membrane</keyword>
<keyword evidence="1" id="KW-1133">Transmembrane helix</keyword>
<dbReference type="AlphaFoldDB" id="G9Y5K2"/>
<evidence type="ECO:0000313" key="3">
    <source>
        <dbReference type="Proteomes" id="UP000005959"/>
    </source>
</evidence>